<dbReference type="STRING" id="553466.SAMN04487950_3914"/>
<accession>A0A1I4HY50</accession>
<evidence type="ECO:0000313" key="3">
    <source>
        <dbReference type="Proteomes" id="UP000199607"/>
    </source>
</evidence>
<dbReference type="InterPro" id="IPR058308">
    <property type="entry name" value="DUF7995"/>
</dbReference>
<proteinExistence type="predicted"/>
<evidence type="ECO:0000259" key="1">
    <source>
        <dbReference type="Pfam" id="PF25958"/>
    </source>
</evidence>
<organism evidence="2 3">
    <name type="scientific">Halogranum rubrum</name>
    <dbReference type="NCBI Taxonomy" id="553466"/>
    <lineage>
        <taxon>Archaea</taxon>
        <taxon>Methanobacteriati</taxon>
        <taxon>Methanobacteriota</taxon>
        <taxon>Stenosarchaea group</taxon>
        <taxon>Halobacteria</taxon>
        <taxon>Halobacteriales</taxon>
        <taxon>Haloferacaceae</taxon>
    </lineage>
</organism>
<reference evidence="3" key="1">
    <citation type="submission" date="2016-10" db="EMBL/GenBank/DDBJ databases">
        <authorList>
            <person name="Varghese N."/>
            <person name="Submissions S."/>
        </authorList>
    </citation>
    <scope>NUCLEOTIDE SEQUENCE [LARGE SCALE GENOMIC DNA]</scope>
    <source>
        <strain evidence="3">CGMCC 1.7738</strain>
    </source>
</reference>
<dbReference type="Proteomes" id="UP000199607">
    <property type="component" value="Unassembled WGS sequence"/>
</dbReference>
<gene>
    <name evidence="2" type="ORF">SAMN04487950_3914</name>
</gene>
<keyword evidence="3" id="KW-1185">Reference proteome</keyword>
<evidence type="ECO:0000313" key="2">
    <source>
        <dbReference type="EMBL" id="SFL46974.1"/>
    </source>
</evidence>
<dbReference type="EMBL" id="FOTC01000006">
    <property type="protein sequence ID" value="SFL46974.1"/>
    <property type="molecule type" value="Genomic_DNA"/>
</dbReference>
<feature type="domain" description="DUF7995" evidence="1">
    <location>
        <begin position="1"/>
        <end position="136"/>
    </location>
</feature>
<dbReference type="Pfam" id="PF25958">
    <property type="entry name" value="DUF7995"/>
    <property type="match status" value="1"/>
</dbReference>
<name>A0A1I4HY50_9EURY</name>
<dbReference type="AlphaFoldDB" id="A0A1I4HY50"/>
<protein>
    <recommendedName>
        <fullName evidence="1">DUF7995 domain-containing protein</fullName>
    </recommendedName>
</protein>
<sequence length="188" mass="20700">MHQLIYALVEAPNRDDALASGNAAFDRLVGVGPDTAAVFDYYVTFDDETTFVAGKARWGELPVVAPVDSDEGSELLERGWSATTEEFERNLERVRAAVDEFSTEELMRDKELARHACYNLGAYRGPSLFIYDGYGGRFAIATNSIASSSPTSRCGLFRRTSTTEPEIARQNRHDSLNQQSATFAISVG</sequence>